<evidence type="ECO:0000313" key="8">
    <source>
        <dbReference type="EMBL" id="RUO72731.1"/>
    </source>
</evidence>
<evidence type="ECO:0000259" key="7">
    <source>
        <dbReference type="Pfam" id="PF05840"/>
    </source>
</evidence>
<protein>
    <submittedName>
        <fullName evidence="8">Replication endonuclease</fullName>
    </submittedName>
</protein>
<organism evidence="8 9">
    <name type="scientific">Pseudidiomarina sediminum</name>
    <dbReference type="NCBI Taxonomy" id="431675"/>
    <lineage>
        <taxon>Bacteria</taxon>
        <taxon>Pseudomonadati</taxon>
        <taxon>Pseudomonadota</taxon>
        <taxon>Gammaproteobacteria</taxon>
        <taxon>Alteromonadales</taxon>
        <taxon>Idiomarinaceae</taxon>
        <taxon>Pseudidiomarina</taxon>
    </lineage>
</organism>
<keyword evidence="4" id="KW-0540">Nuclease</keyword>
<feature type="domain" description="Replication gene A protein-like" evidence="7">
    <location>
        <begin position="26"/>
        <end position="269"/>
    </location>
</feature>
<gene>
    <name evidence="8" type="ORF">CWI80_08055</name>
</gene>
<dbReference type="STRING" id="1122124.GCA_000423165_01538"/>
<evidence type="ECO:0000256" key="2">
    <source>
        <dbReference type="ARBA" id="ARBA00009260"/>
    </source>
</evidence>
<dbReference type="GO" id="GO:0004519">
    <property type="term" value="F:endonuclease activity"/>
    <property type="evidence" value="ECO:0007669"/>
    <property type="project" value="UniProtKB-KW"/>
</dbReference>
<dbReference type="Pfam" id="PF05840">
    <property type="entry name" value="Phage_GPA"/>
    <property type="match status" value="1"/>
</dbReference>
<dbReference type="InterPro" id="IPR008766">
    <property type="entry name" value="Replication_gene_A-like"/>
</dbReference>
<keyword evidence="3" id="KW-0235">DNA replication</keyword>
<keyword evidence="6" id="KW-0378">Hydrolase</keyword>
<dbReference type="AlphaFoldDB" id="A0A432Z4C0"/>
<comment type="function">
    <text evidence="1">Possible endonuclease which induces a single-strand cut and initiates DNA replication.</text>
</comment>
<evidence type="ECO:0000313" key="9">
    <source>
        <dbReference type="Proteomes" id="UP000287022"/>
    </source>
</evidence>
<dbReference type="EMBL" id="PIQE01000002">
    <property type="protein sequence ID" value="RUO72731.1"/>
    <property type="molecule type" value="Genomic_DNA"/>
</dbReference>
<evidence type="ECO:0000256" key="4">
    <source>
        <dbReference type="ARBA" id="ARBA00022722"/>
    </source>
</evidence>
<dbReference type="GO" id="GO:0006260">
    <property type="term" value="P:DNA replication"/>
    <property type="evidence" value="ECO:0007669"/>
    <property type="project" value="UniProtKB-KW"/>
</dbReference>
<dbReference type="GO" id="GO:0016787">
    <property type="term" value="F:hydrolase activity"/>
    <property type="evidence" value="ECO:0007669"/>
    <property type="project" value="UniProtKB-KW"/>
</dbReference>
<dbReference type="Proteomes" id="UP000287022">
    <property type="component" value="Unassembled WGS sequence"/>
</dbReference>
<sequence>MAVGKCRQLFAHYELGELQFTDYEILKRLSDERFWQRRLRHKSNEALAETERALHLVSSRRGLYCGDKTFENFEESLLKSQEFLERTLLVSADGESVNLAEVSEHTIANPDVLFAEWMVRIRGFEQVADYQGHVGVMITLSTPSRMHPILKASGKPNPKFDGTSPKQANEYLNHVWQLIRAKFSRSEIAPYGMRVAEPNHDGTPHWHILLFVEPDKLKHLKRIVKRYAMQDSPNEKGATKYRTHFVDIDRERGSAAGYLAKYIAKNINGIKGAREGDAGRRSAARRTRAWASAHGIRKFAQIGGPSVTVWRELRRLSHSVKDETLEELRLAADSSNWAAFCIAMGGFGGTSKRDIHPVYSSSSIDEQAHELANLNQYGEPRRPRVIGLRNALFGVLTRYKKWYWMSKSPQPRDGVGMLY</sequence>
<reference evidence="9" key="1">
    <citation type="journal article" date="2018" name="Front. Microbiol.">
        <title>Genome-Based Analysis Reveals the Taxonomy and Diversity of the Family Idiomarinaceae.</title>
        <authorList>
            <person name="Liu Y."/>
            <person name="Lai Q."/>
            <person name="Shao Z."/>
        </authorList>
    </citation>
    <scope>NUCLEOTIDE SEQUENCE [LARGE SCALE GENOMIC DNA]</scope>
    <source>
        <strain evidence="9">c121</strain>
    </source>
</reference>
<accession>A0A432Z4C0</accession>
<comment type="similarity">
    <text evidence="2">Belongs to the phage GPA family.</text>
</comment>
<proteinExistence type="inferred from homology"/>
<evidence type="ECO:0000256" key="5">
    <source>
        <dbReference type="ARBA" id="ARBA00022759"/>
    </source>
</evidence>
<name>A0A432Z4C0_9GAMM</name>
<comment type="caution">
    <text evidence="8">The sequence shown here is derived from an EMBL/GenBank/DDBJ whole genome shotgun (WGS) entry which is preliminary data.</text>
</comment>
<evidence type="ECO:0000256" key="3">
    <source>
        <dbReference type="ARBA" id="ARBA00022705"/>
    </source>
</evidence>
<evidence type="ECO:0000256" key="6">
    <source>
        <dbReference type="ARBA" id="ARBA00022801"/>
    </source>
</evidence>
<keyword evidence="9" id="KW-1185">Reference proteome</keyword>
<evidence type="ECO:0000256" key="1">
    <source>
        <dbReference type="ARBA" id="ARBA00003293"/>
    </source>
</evidence>
<keyword evidence="5 8" id="KW-0255">Endonuclease</keyword>